<dbReference type="Proteomes" id="UP000242715">
    <property type="component" value="Unassembled WGS sequence"/>
</dbReference>
<protein>
    <submittedName>
        <fullName evidence="2">Uncharacterized protein</fullName>
    </submittedName>
</protein>
<feature type="compositionally biased region" description="Acidic residues" evidence="1">
    <location>
        <begin position="92"/>
        <end position="105"/>
    </location>
</feature>
<evidence type="ECO:0000313" key="2">
    <source>
        <dbReference type="EMBL" id="GAU30674.1"/>
    </source>
</evidence>
<evidence type="ECO:0000313" key="3">
    <source>
        <dbReference type="Proteomes" id="UP000242715"/>
    </source>
</evidence>
<organism evidence="2 3">
    <name type="scientific">Trifolium subterraneum</name>
    <name type="common">Subterranean clover</name>
    <dbReference type="NCBI Taxonomy" id="3900"/>
    <lineage>
        <taxon>Eukaryota</taxon>
        <taxon>Viridiplantae</taxon>
        <taxon>Streptophyta</taxon>
        <taxon>Embryophyta</taxon>
        <taxon>Tracheophyta</taxon>
        <taxon>Spermatophyta</taxon>
        <taxon>Magnoliopsida</taxon>
        <taxon>eudicotyledons</taxon>
        <taxon>Gunneridae</taxon>
        <taxon>Pentapetalae</taxon>
        <taxon>rosids</taxon>
        <taxon>fabids</taxon>
        <taxon>Fabales</taxon>
        <taxon>Fabaceae</taxon>
        <taxon>Papilionoideae</taxon>
        <taxon>50 kb inversion clade</taxon>
        <taxon>NPAAA clade</taxon>
        <taxon>Hologalegina</taxon>
        <taxon>IRL clade</taxon>
        <taxon>Trifolieae</taxon>
        <taxon>Trifolium</taxon>
    </lineage>
</organism>
<dbReference type="EMBL" id="DF973433">
    <property type="protein sequence ID" value="GAU30674.1"/>
    <property type="molecule type" value="Genomic_DNA"/>
</dbReference>
<name>A0A2Z6MD72_TRISU</name>
<dbReference type="AlphaFoldDB" id="A0A2Z6MD72"/>
<feature type="compositionally biased region" description="Acidic residues" evidence="1">
    <location>
        <begin position="59"/>
        <end position="82"/>
    </location>
</feature>
<dbReference type="PANTHER" id="PTHR35726">
    <property type="entry name" value="GLUTAMIC ACID-RICH PROTEIN-LIKE"/>
    <property type="match status" value="1"/>
</dbReference>
<keyword evidence="3" id="KW-1185">Reference proteome</keyword>
<evidence type="ECO:0000256" key="1">
    <source>
        <dbReference type="SAM" id="MobiDB-lite"/>
    </source>
</evidence>
<proteinExistence type="predicted"/>
<gene>
    <name evidence="2" type="ORF">TSUD_38980</name>
</gene>
<dbReference type="OrthoDB" id="1077311at2759"/>
<feature type="region of interest" description="Disordered" evidence="1">
    <location>
        <begin position="47"/>
        <end position="131"/>
    </location>
</feature>
<reference evidence="3" key="1">
    <citation type="journal article" date="2017" name="Front. Plant Sci.">
        <title>Climate Clever Clovers: New Paradigm to Reduce the Environmental Footprint of Ruminants by Breeding Low Methanogenic Forages Utilizing Haplotype Variation.</title>
        <authorList>
            <person name="Kaur P."/>
            <person name="Appels R."/>
            <person name="Bayer P.E."/>
            <person name="Keeble-Gagnere G."/>
            <person name="Wang J."/>
            <person name="Hirakawa H."/>
            <person name="Shirasawa K."/>
            <person name="Vercoe P."/>
            <person name="Stefanova K."/>
            <person name="Durmic Z."/>
            <person name="Nichols P."/>
            <person name="Revell C."/>
            <person name="Isobe S.N."/>
            <person name="Edwards D."/>
            <person name="Erskine W."/>
        </authorList>
    </citation>
    <scope>NUCLEOTIDE SEQUENCE [LARGE SCALE GENOMIC DNA]</scope>
    <source>
        <strain evidence="3">cv. Daliak</strain>
    </source>
</reference>
<sequence length="144" mass="17074">MDRKKNTNDFFSYVRFEASGDSEADNNCDDFNMNMDWEIARSLVYDDDDNDDAMSCSYDENDNDEHDDDEEEISEYDDEEIRDDVVYGTSYCEEDDDDDEVNNDEQYEKKKKKKSYVSNFDSGGRESMDEMEKNRRFWEACLAS</sequence>
<accession>A0A2Z6MD72</accession>
<dbReference type="PANTHER" id="PTHR35726:SF8">
    <property type="match status" value="1"/>
</dbReference>